<dbReference type="Proteomes" id="UP000078356">
    <property type="component" value="Unassembled WGS sequence"/>
</dbReference>
<protein>
    <submittedName>
        <fullName evidence="1">Sulfate transporter</fullName>
    </submittedName>
</protein>
<dbReference type="RefSeq" id="WP_064307258.1">
    <property type="nucleotide sequence ID" value="NZ_LWCR01000006.1"/>
</dbReference>
<sequence length="215" mass="23484">MNNTTPEGFRQDAKGRLVPEELIKPIDLARDALVAELVQKAQAVSQVLAEFKASAFGDIKAFVDLSAEQYGAKLGGSKGNVTLLSFDGRYKIVQAAQDAIKFDERLQAARALIDECLAEWTQDARSEVRVIVNEAFRADKEGEISTGRVLALRRLEIHDGRWQRAMAAISDAVQVVGSKSYIRVYQRVGDSDQYVPIPLDIASAPVASTAPATLH</sequence>
<dbReference type="InterPro" id="IPR021505">
    <property type="entry name" value="Phage_B3_Orf6"/>
</dbReference>
<dbReference type="OrthoDB" id="7554786at2"/>
<dbReference type="EMBL" id="LWCR01000006">
    <property type="protein sequence ID" value="OAN31123.1"/>
    <property type="molecule type" value="Genomic_DNA"/>
</dbReference>
<organism evidence="1 2">
    <name type="scientific">Pseudomonas oryzihabitans</name>
    <dbReference type="NCBI Taxonomy" id="47885"/>
    <lineage>
        <taxon>Bacteria</taxon>
        <taxon>Pseudomonadati</taxon>
        <taxon>Pseudomonadota</taxon>
        <taxon>Gammaproteobacteria</taxon>
        <taxon>Pseudomonadales</taxon>
        <taxon>Pseudomonadaceae</taxon>
        <taxon>Pseudomonas</taxon>
    </lineage>
</organism>
<gene>
    <name evidence="1" type="ORF">A4V15_14020</name>
</gene>
<name>A0A178LJD0_9PSED</name>
<evidence type="ECO:0000313" key="2">
    <source>
        <dbReference type="Proteomes" id="UP000078356"/>
    </source>
</evidence>
<comment type="caution">
    <text evidence="1">The sequence shown here is derived from an EMBL/GenBank/DDBJ whole genome shotgun (WGS) entry which is preliminary data.</text>
</comment>
<evidence type="ECO:0000313" key="1">
    <source>
        <dbReference type="EMBL" id="OAN31123.1"/>
    </source>
</evidence>
<proteinExistence type="predicted"/>
<dbReference type="AlphaFoldDB" id="A0A178LJD0"/>
<reference evidence="1 2" key="1">
    <citation type="submission" date="2016-04" db="EMBL/GenBank/DDBJ databases">
        <title>Draft Genome Sequences of Staphylococcus capitis Strain H36, S. capitis Strain H65, S. cohnii Strain H62, S. hominis Strain H69, Mycobacterium iranicum Strain H39, Plantibacter sp. Strain H53, Pseudomonas oryzihabitans Strain H72, and Microbacterium sp. Strain H83, isolated from residential settings.</title>
        <authorList>
            <person name="Lymperopoulou D."/>
            <person name="Adams R.I."/>
            <person name="Lindow S."/>
            <person name="Coil D.A."/>
            <person name="Jospin G."/>
            <person name="Eisen J.A."/>
        </authorList>
    </citation>
    <scope>NUCLEOTIDE SEQUENCE [LARGE SCALE GENOMIC DNA]</scope>
    <source>
        <strain evidence="1 2">H72</strain>
    </source>
</reference>
<dbReference type="Pfam" id="PF11363">
    <property type="entry name" value="DUF3164"/>
    <property type="match status" value="1"/>
</dbReference>
<accession>A0A178LJD0</accession>